<dbReference type="GO" id="GO:0007165">
    <property type="term" value="P:signal transduction"/>
    <property type="evidence" value="ECO:0007669"/>
    <property type="project" value="UniProtKB-KW"/>
</dbReference>
<comment type="similarity">
    <text evidence="7">Belongs to the methyl-accepting chemotaxis (MCP) protein family.</text>
</comment>
<dbReference type="InterPro" id="IPR003660">
    <property type="entry name" value="HAMP_dom"/>
</dbReference>
<reference evidence="12 13" key="1">
    <citation type="submission" date="2019-07" db="EMBL/GenBank/DDBJ databases">
        <title>Whole genome shotgun sequence of Halolactibacillus alkaliphilus NBRC 103919.</title>
        <authorList>
            <person name="Hosoyama A."/>
            <person name="Uohara A."/>
            <person name="Ohji S."/>
            <person name="Ichikawa N."/>
        </authorList>
    </citation>
    <scope>NUCLEOTIDE SEQUENCE [LARGE SCALE GENOMIC DNA]</scope>
    <source>
        <strain evidence="12 13">NBRC 103919</strain>
    </source>
</reference>
<dbReference type="SMART" id="SM00304">
    <property type="entry name" value="HAMP"/>
    <property type="match status" value="1"/>
</dbReference>
<dbReference type="PROSITE" id="PS50885">
    <property type="entry name" value="HAMP"/>
    <property type="match status" value="1"/>
</dbReference>
<dbReference type="Gene3D" id="1.10.287.950">
    <property type="entry name" value="Methyl-accepting chemotaxis protein"/>
    <property type="match status" value="1"/>
</dbReference>
<evidence type="ECO:0000256" key="5">
    <source>
        <dbReference type="ARBA" id="ARBA00023136"/>
    </source>
</evidence>
<dbReference type="SUPFAM" id="SSF103190">
    <property type="entry name" value="Sensory domain-like"/>
    <property type="match status" value="1"/>
</dbReference>
<evidence type="ECO:0000256" key="6">
    <source>
        <dbReference type="ARBA" id="ARBA00023224"/>
    </source>
</evidence>
<sequence>MNINMRSLKQKMLVLFGTLTLIIMIGVTAISYQIASNQLEEMYLDQALNETLNAAELFLNYRLNDSEDAPSDVLNITDVGQDTITAALDVLSLQLDRVFTLFDYNGTTFTRRSTSITDDDGQRIVGTELNNQAVENQLLNNEHYLGEAVIANHDYYTAYRPVYNQSGELIGALFAGAPKEDIDQLIASYLEQLLPVFMLVGGVAMVIMLVVVFFVSQSLIGPLNELKEIATHIGKKDLTVTVPAKYQQRKDEMGAISAALMETTTALKTVMQSIQVSSDKVAEAASVVNVNTTQTAKASEDVARAMNEVAEGAQAQAQGIESGAEQGNLLGEKIDQNATIVMELMKSNDQVHHAVGAGLTEIGELVSLSKQSERDTQAIAEKIKKTNDSATDISKASQVIASIAEQTNLLALNAAIESARAGEAGKGFAVVANEIRKLAEESTASTADIDDIVMNLQKSTTDAVEKMTDVLANFTKQSEKIQHNKKQYDAISAAIETSKQHVNALKTSGEDMRHYKDDIIAVLENLSSIAEENASSTEEVSASIEEQTAALDEIKSLGDVLLALSGTLDEEVNQFNLDETL</sequence>
<evidence type="ECO:0000256" key="3">
    <source>
        <dbReference type="ARBA" id="ARBA00022692"/>
    </source>
</evidence>
<evidence type="ECO:0000256" key="2">
    <source>
        <dbReference type="ARBA" id="ARBA00022475"/>
    </source>
</evidence>
<feature type="domain" description="Methyl-accepting transducer" evidence="10">
    <location>
        <begin position="291"/>
        <end position="548"/>
    </location>
</feature>
<dbReference type="PANTHER" id="PTHR32089">
    <property type="entry name" value="METHYL-ACCEPTING CHEMOTAXIS PROTEIN MCPB"/>
    <property type="match status" value="1"/>
</dbReference>
<accession>A0A511WZL6</accession>
<dbReference type="Gene3D" id="6.10.340.10">
    <property type="match status" value="1"/>
</dbReference>
<dbReference type="GO" id="GO:0005886">
    <property type="term" value="C:plasma membrane"/>
    <property type="evidence" value="ECO:0007669"/>
    <property type="project" value="UniProtKB-SubCell"/>
</dbReference>
<evidence type="ECO:0000256" key="1">
    <source>
        <dbReference type="ARBA" id="ARBA00004651"/>
    </source>
</evidence>
<dbReference type="InterPro" id="IPR029151">
    <property type="entry name" value="Sensor-like_sf"/>
</dbReference>
<dbReference type="SUPFAM" id="SSF58104">
    <property type="entry name" value="Methyl-accepting chemotaxis protein (MCP) signaling domain"/>
    <property type="match status" value="1"/>
</dbReference>
<dbReference type="PANTHER" id="PTHR32089:SF112">
    <property type="entry name" value="LYSOZYME-LIKE PROTEIN-RELATED"/>
    <property type="match status" value="1"/>
</dbReference>
<keyword evidence="13" id="KW-1185">Reference proteome</keyword>
<gene>
    <name evidence="12" type="ORF">HAL01_05920</name>
</gene>
<evidence type="ECO:0000259" key="11">
    <source>
        <dbReference type="PROSITE" id="PS50885"/>
    </source>
</evidence>
<evidence type="ECO:0008006" key="14">
    <source>
        <dbReference type="Google" id="ProtNLM"/>
    </source>
</evidence>
<dbReference type="Proteomes" id="UP000321400">
    <property type="component" value="Unassembled WGS sequence"/>
</dbReference>
<comment type="subcellular location">
    <subcellularLocation>
        <location evidence="1">Cell membrane</location>
        <topology evidence="1">Multi-pass membrane protein</topology>
    </subcellularLocation>
</comment>
<keyword evidence="6 8" id="KW-0807">Transducer</keyword>
<evidence type="ECO:0000256" key="4">
    <source>
        <dbReference type="ARBA" id="ARBA00022989"/>
    </source>
</evidence>
<evidence type="ECO:0000313" key="12">
    <source>
        <dbReference type="EMBL" id="GEN56128.1"/>
    </source>
</evidence>
<evidence type="ECO:0000259" key="10">
    <source>
        <dbReference type="PROSITE" id="PS50111"/>
    </source>
</evidence>
<dbReference type="EMBL" id="BJYE01000005">
    <property type="protein sequence ID" value="GEN56128.1"/>
    <property type="molecule type" value="Genomic_DNA"/>
</dbReference>
<keyword evidence="2" id="KW-1003">Cell membrane</keyword>
<keyword evidence="4 9" id="KW-1133">Transmembrane helix</keyword>
<organism evidence="12 13">
    <name type="scientific">Halolactibacillus alkaliphilus</name>
    <dbReference type="NCBI Taxonomy" id="442899"/>
    <lineage>
        <taxon>Bacteria</taxon>
        <taxon>Bacillati</taxon>
        <taxon>Bacillota</taxon>
        <taxon>Bacilli</taxon>
        <taxon>Bacillales</taxon>
        <taxon>Bacillaceae</taxon>
        <taxon>Halolactibacillus</taxon>
    </lineage>
</organism>
<dbReference type="SMART" id="SM00283">
    <property type="entry name" value="MA"/>
    <property type="match status" value="1"/>
</dbReference>
<dbReference type="InterPro" id="IPR004089">
    <property type="entry name" value="MCPsignal_dom"/>
</dbReference>
<dbReference type="AlphaFoldDB" id="A0A511WZL6"/>
<dbReference type="PROSITE" id="PS50111">
    <property type="entry name" value="CHEMOTAXIS_TRANSDUC_2"/>
    <property type="match status" value="1"/>
</dbReference>
<dbReference type="Pfam" id="PF17202">
    <property type="entry name" value="sCache_3_3"/>
    <property type="match status" value="1"/>
</dbReference>
<evidence type="ECO:0000313" key="13">
    <source>
        <dbReference type="Proteomes" id="UP000321400"/>
    </source>
</evidence>
<dbReference type="STRING" id="442899.SAMN05720591_10649"/>
<evidence type="ECO:0000256" key="8">
    <source>
        <dbReference type="PROSITE-ProRule" id="PRU00284"/>
    </source>
</evidence>
<evidence type="ECO:0000256" key="7">
    <source>
        <dbReference type="ARBA" id="ARBA00029447"/>
    </source>
</evidence>
<feature type="domain" description="HAMP" evidence="11">
    <location>
        <begin position="217"/>
        <end position="272"/>
    </location>
</feature>
<comment type="caution">
    <text evidence="12">The sequence shown here is derived from an EMBL/GenBank/DDBJ whole genome shotgun (WGS) entry which is preliminary data.</text>
</comment>
<name>A0A511WZL6_9BACI</name>
<protein>
    <recommendedName>
        <fullName evidence="14">Methyl-accepting chemotaxis protein</fullName>
    </recommendedName>
</protein>
<evidence type="ECO:0000256" key="9">
    <source>
        <dbReference type="SAM" id="Phobius"/>
    </source>
</evidence>
<dbReference type="CDD" id="cd06225">
    <property type="entry name" value="HAMP"/>
    <property type="match status" value="1"/>
</dbReference>
<keyword evidence="5 9" id="KW-0472">Membrane</keyword>
<keyword evidence="3 9" id="KW-0812">Transmembrane</keyword>
<proteinExistence type="inferred from homology"/>
<dbReference type="InterPro" id="IPR033463">
    <property type="entry name" value="sCache_3"/>
</dbReference>
<dbReference type="Pfam" id="PF00015">
    <property type="entry name" value="MCPsignal"/>
    <property type="match status" value="1"/>
</dbReference>
<feature type="transmembrane region" description="Helical" evidence="9">
    <location>
        <begin position="193"/>
        <end position="215"/>
    </location>
</feature>